<dbReference type="Gene3D" id="3.40.50.2300">
    <property type="match status" value="2"/>
</dbReference>
<feature type="domain" description="HTH lacI-type" evidence="4">
    <location>
        <begin position="5"/>
        <end position="60"/>
    </location>
</feature>
<dbReference type="InterPro" id="IPR046335">
    <property type="entry name" value="LacI/GalR-like_sensor"/>
</dbReference>
<dbReference type="CDD" id="cd01392">
    <property type="entry name" value="HTH_LacI"/>
    <property type="match status" value="1"/>
</dbReference>
<evidence type="ECO:0000256" key="2">
    <source>
        <dbReference type="ARBA" id="ARBA00023125"/>
    </source>
</evidence>
<dbReference type="Pfam" id="PF00356">
    <property type="entry name" value="LacI"/>
    <property type="match status" value="1"/>
</dbReference>
<evidence type="ECO:0000313" key="6">
    <source>
        <dbReference type="Proteomes" id="UP000095463"/>
    </source>
</evidence>
<proteinExistence type="predicted"/>
<keyword evidence="2" id="KW-0238">DNA-binding</keyword>
<evidence type="ECO:0000259" key="4">
    <source>
        <dbReference type="PROSITE" id="PS50932"/>
    </source>
</evidence>
<dbReference type="RefSeq" id="WP_069910692.1">
    <property type="nucleotide sequence ID" value="NZ_LAJE02000235.1"/>
</dbReference>
<name>A0A1E5XNB5_9HYPH</name>
<protein>
    <recommendedName>
        <fullName evidence="4">HTH lacI-type domain-containing protein</fullName>
    </recommendedName>
</protein>
<dbReference type="Gene3D" id="1.10.260.40">
    <property type="entry name" value="lambda repressor-like DNA-binding domains"/>
    <property type="match status" value="1"/>
</dbReference>
<dbReference type="Pfam" id="PF13377">
    <property type="entry name" value="Peripla_BP_3"/>
    <property type="match status" value="1"/>
</dbReference>
<dbReference type="GO" id="GO:0003700">
    <property type="term" value="F:DNA-binding transcription factor activity"/>
    <property type="evidence" value="ECO:0007669"/>
    <property type="project" value="TreeGrafter"/>
</dbReference>
<evidence type="ECO:0000256" key="1">
    <source>
        <dbReference type="ARBA" id="ARBA00023015"/>
    </source>
</evidence>
<dbReference type="EMBL" id="LAJE02000235">
    <property type="protein sequence ID" value="OEO30059.1"/>
    <property type="molecule type" value="Genomic_DNA"/>
</dbReference>
<dbReference type="SUPFAM" id="SSF47413">
    <property type="entry name" value="lambda repressor-like DNA-binding domains"/>
    <property type="match status" value="1"/>
</dbReference>
<dbReference type="InterPro" id="IPR000843">
    <property type="entry name" value="HTH_LacI"/>
</dbReference>
<dbReference type="AlphaFoldDB" id="A0A1E5XNB5"/>
<dbReference type="InterPro" id="IPR028082">
    <property type="entry name" value="Peripla_BP_I"/>
</dbReference>
<sequence length="355" mass="37621">MKSPVTLLDVAQAAQVSKSTVANVFNHPERVRPEVRARIEQVARELGFAGPDPRGRLLSSGKANVIGVVPSGEGITWVFDNPYMRRFLAGVAEECQAHRTAIQLIDGYGEAGAETIRRTIVDGLILHTADQVRAVDPALRAKMPIVVMDRIEDADVSSVSIDDRGGAYALARHLLELGHRRFMVTTLGRSYVAPILHRATGAPRRLISTYEIDEQRLAGVAEALAETGLSLNDMPIVEACGSEEETRLYGDAAGLVLDELNGATAVIVLGGELAVGVVAEAKRRGIAVPSELSVAGFDDPPEAALSDPPLTVIAAPVAETARLATRMLFSGGPPQHIELPVELKVRGSTGLVGAG</sequence>
<dbReference type="PANTHER" id="PTHR30146">
    <property type="entry name" value="LACI-RELATED TRANSCRIPTIONAL REPRESSOR"/>
    <property type="match status" value="1"/>
</dbReference>
<dbReference type="PANTHER" id="PTHR30146:SF138">
    <property type="entry name" value="TRANSCRIPTIONAL REGULATORY PROTEIN"/>
    <property type="match status" value="1"/>
</dbReference>
<dbReference type="SMART" id="SM00354">
    <property type="entry name" value="HTH_LACI"/>
    <property type="match status" value="1"/>
</dbReference>
<evidence type="ECO:0000313" key="5">
    <source>
        <dbReference type="EMBL" id="OEO30059.1"/>
    </source>
</evidence>
<dbReference type="CDD" id="cd06279">
    <property type="entry name" value="PBP1_LacI-like"/>
    <property type="match status" value="1"/>
</dbReference>
<keyword evidence="3" id="KW-0804">Transcription</keyword>
<dbReference type="PROSITE" id="PS50932">
    <property type="entry name" value="HTH_LACI_2"/>
    <property type="match status" value="1"/>
</dbReference>
<organism evidence="5 6">
    <name type="scientific">Devosia insulae DS-56</name>
    <dbReference type="NCBI Taxonomy" id="1116389"/>
    <lineage>
        <taxon>Bacteria</taxon>
        <taxon>Pseudomonadati</taxon>
        <taxon>Pseudomonadota</taxon>
        <taxon>Alphaproteobacteria</taxon>
        <taxon>Hyphomicrobiales</taxon>
        <taxon>Devosiaceae</taxon>
        <taxon>Devosia</taxon>
    </lineage>
</organism>
<evidence type="ECO:0000256" key="3">
    <source>
        <dbReference type="ARBA" id="ARBA00023163"/>
    </source>
</evidence>
<accession>A0A1E5XNB5</accession>
<keyword evidence="1" id="KW-0805">Transcription regulation</keyword>
<dbReference type="OrthoDB" id="7170131at2"/>
<dbReference type="InterPro" id="IPR010982">
    <property type="entry name" value="Lambda_DNA-bd_dom_sf"/>
</dbReference>
<dbReference type="GO" id="GO:0000976">
    <property type="term" value="F:transcription cis-regulatory region binding"/>
    <property type="evidence" value="ECO:0007669"/>
    <property type="project" value="TreeGrafter"/>
</dbReference>
<gene>
    <name evidence="5" type="ORF">VW23_001335</name>
</gene>
<dbReference type="SUPFAM" id="SSF53822">
    <property type="entry name" value="Periplasmic binding protein-like I"/>
    <property type="match status" value="1"/>
</dbReference>
<dbReference type="Proteomes" id="UP000095463">
    <property type="component" value="Unassembled WGS sequence"/>
</dbReference>
<keyword evidence="6" id="KW-1185">Reference proteome</keyword>
<comment type="caution">
    <text evidence="5">The sequence shown here is derived from an EMBL/GenBank/DDBJ whole genome shotgun (WGS) entry which is preliminary data.</text>
</comment>
<reference evidence="5 6" key="1">
    <citation type="journal article" date="2015" name="Genome Announc.">
        <title>Genome Assemblies of Three Soil-Associated Devosia species: D. insulae, D. limi, and D. soli.</title>
        <authorList>
            <person name="Hassan Y.I."/>
            <person name="Lepp D."/>
            <person name="Zhou T."/>
        </authorList>
    </citation>
    <scope>NUCLEOTIDE SEQUENCE [LARGE SCALE GENOMIC DNA]</scope>
    <source>
        <strain evidence="5 6">DS-56</strain>
    </source>
</reference>